<reference evidence="1 2" key="1">
    <citation type="submission" date="2024-11" db="EMBL/GenBank/DDBJ databases">
        <authorList>
            <person name="Heng Y.C."/>
            <person name="Lim A.C.H."/>
            <person name="Lee J.K.Y."/>
            <person name="Kittelmann S."/>
        </authorList>
    </citation>
    <scope>NUCLEOTIDE SEQUENCE [LARGE SCALE GENOMIC DNA]</scope>
    <source>
        <strain evidence="1 2">WILCCON 0269</strain>
    </source>
</reference>
<evidence type="ECO:0000313" key="2">
    <source>
        <dbReference type="Proteomes" id="UP001623660"/>
    </source>
</evidence>
<sequence length="142" mass="16324">MKSYENIINERVHKYYWEDDINCATTVLKTLAQIYEIDLNPQVIDSAIGMHGAGKFGAQCGLVEGSLMFIGIFGRKLKYKNEEIVDYCYSFANEFQDSFGSIVCKDLRSQGFKSDDPPHMCEEITKKAIEFTHNYVNRIKEN</sequence>
<comment type="caution">
    <text evidence="1">The sequence shown here is derived from an EMBL/GenBank/DDBJ whole genome shotgun (WGS) entry which is preliminary data.</text>
</comment>
<accession>A0ABW8SI59</accession>
<dbReference type="EMBL" id="JBJHZX010000011">
    <property type="protein sequence ID" value="MFL0195685.1"/>
    <property type="molecule type" value="Genomic_DNA"/>
</dbReference>
<evidence type="ECO:0000313" key="1">
    <source>
        <dbReference type="EMBL" id="MFL0195685.1"/>
    </source>
</evidence>
<name>A0ABW8SI59_9CLOT</name>
<organism evidence="1 2">
    <name type="scientific">Candidatus Clostridium eludens</name>
    <dbReference type="NCBI Taxonomy" id="3381663"/>
    <lineage>
        <taxon>Bacteria</taxon>
        <taxon>Bacillati</taxon>
        <taxon>Bacillota</taxon>
        <taxon>Clostridia</taxon>
        <taxon>Eubacteriales</taxon>
        <taxon>Clostridiaceae</taxon>
        <taxon>Clostridium</taxon>
    </lineage>
</organism>
<dbReference type="InterPro" id="IPR010181">
    <property type="entry name" value="CGCAxxGCC_motif"/>
</dbReference>
<gene>
    <name evidence="1" type="ORF">ACJDU8_08940</name>
</gene>
<dbReference type="Proteomes" id="UP001623660">
    <property type="component" value="Unassembled WGS sequence"/>
</dbReference>
<proteinExistence type="predicted"/>
<keyword evidence="2" id="KW-1185">Reference proteome</keyword>
<dbReference type="RefSeq" id="WP_406791804.1">
    <property type="nucleotide sequence ID" value="NZ_JBJHZX010000011.1"/>
</dbReference>
<dbReference type="Pfam" id="PF09719">
    <property type="entry name" value="C_GCAxxG_C_C"/>
    <property type="match status" value="1"/>
</dbReference>
<protein>
    <submittedName>
        <fullName evidence="1">C-GCAxxG-C-C family protein</fullName>
    </submittedName>
</protein>
<dbReference type="NCBIfam" id="TIGR01909">
    <property type="entry name" value="C_GCAxxG_C_C"/>
    <property type="match status" value="1"/>
</dbReference>